<dbReference type="Gramene" id="Kaladp0042s0208.1.v1.1">
    <property type="protein sequence ID" value="Kaladp0042s0208.1.v1.1"/>
    <property type="gene ID" value="Kaladp0042s0208.v1.1"/>
</dbReference>
<evidence type="ECO:0000256" key="1">
    <source>
        <dbReference type="ARBA" id="ARBA00004251"/>
    </source>
</evidence>
<keyword evidence="9 11" id="KW-0472">Membrane</keyword>
<comment type="subcellular location">
    <subcellularLocation>
        <location evidence="1">Cell membrane</location>
        <topology evidence="1">Single-pass type I membrane protein</topology>
    </subcellularLocation>
</comment>
<dbReference type="SUPFAM" id="SSF52058">
    <property type="entry name" value="L domain-like"/>
    <property type="match status" value="1"/>
</dbReference>
<dbReference type="Proteomes" id="UP000594263">
    <property type="component" value="Unplaced"/>
</dbReference>
<accession>A0A7N0ZWL6</accession>
<evidence type="ECO:0000256" key="6">
    <source>
        <dbReference type="ARBA" id="ARBA00022729"/>
    </source>
</evidence>
<evidence type="ECO:0000256" key="7">
    <source>
        <dbReference type="ARBA" id="ARBA00022737"/>
    </source>
</evidence>
<comment type="similarity">
    <text evidence="2">Belongs to the RLP family.</text>
</comment>
<evidence type="ECO:0000256" key="11">
    <source>
        <dbReference type="SAM" id="Phobius"/>
    </source>
</evidence>
<protein>
    <submittedName>
        <fullName evidence="12">Uncharacterized protein</fullName>
    </submittedName>
</protein>
<keyword evidence="8 11" id="KW-1133">Transmembrane helix</keyword>
<dbReference type="SUPFAM" id="SSF52047">
    <property type="entry name" value="RNI-like"/>
    <property type="match status" value="1"/>
</dbReference>
<dbReference type="Gene3D" id="3.80.10.10">
    <property type="entry name" value="Ribonuclease Inhibitor"/>
    <property type="match status" value="2"/>
</dbReference>
<evidence type="ECO:0000256" key="10">
    <source>
        <dbReference type="ARBA" id="ARBA00023180"/>
    </source>
</evidence>
<organism evidence="12 13">
    <name type="scientific">Kalanchoe fedtschenkoi</name>
    <name type="common">Lavender scallops</name>
    <name type="synonym">South American air plant</name>
    <dbReference type="NCBI Taxonomy" id="63787"/>
    <lineage>
        <taxon>Eukaryota</taxon>
        <taxon>Viridiplantae</taxon>
        <taxon>Streptophyta</taxon>
        <taxon>Embryophyta</taxon>
        <taxon>Tracheophyta</taxon>
        <taxon>Spermatophyta</taxon>
        <taxon>Magnoliopsida</taxon>
        <taxon>eudicotyledons</taxon>
        <taxon>Gunneridae</taxon>
        <taxon>Pentapetalae</taxon>
        <taxon>Saxifragales</taxon>
        <taxon>Crassulaceae</taxon>
        <taxon>Kalanchoe</taxon>
    </lineage>
</organism>
<evidence type="ECO:0000256" key="3">
    <source>
        <dbReference type="ARBA" id="ARBA00022475"/>
    </source>
</evidence>
<keyword evidence="13" id="KW-1185">Reference proteome</keyword>
<dbReference type="PANTHER" id="PTHR48063">
    <property type="entry name" value="LRR RECEPTOR-LIKE KINASE"/>
    <property type="match status" value="1"/>
</dbReference>
<name>A0A7N0ZWL6_KALFE</name>
<evidence type="ECO:0000256" key="9">
    <source>
        <dbReference type="ARBA" id="ARBA00023136"/>
    </source>
</evidence>
<dbReference type="FunFam" id="3.80.10.10:FF:000095">
    <property type="entry name" value="LRR receptor-like serine/threonine-protein kinase GSO1"/>
    <property type="match status" value="1"/>
</dbReference>
<reference evidence="12" key="1">
    <citation type="submission" date="2021-01" db="UniProtKB">
        <authorList>
            <consortium name="EnsemblPlants"/>
        </authorList>
    </citation>
    <scope>IDENTIFICATION</scope>
</reference>
<evidence type="ECO:0000256" key="8">
    <source>
        <dbReference type="ARBA" id="ARBA00022989"/>
    </source>
</evidence>
<feature type="transmembrane region" description="Helical" evidence="11">
    <location>
        <begin position="485"/>
        <end position="508"/>
    </location>
</feature>
<dbReference type="InterPro" id="IPR001611">
    <property type="entry name" value="Leu-rich_rpt"/>
</dbReference>
<dbReference type="InterPro" id="IPR003591">
    <property type="entry name" value="Leu-rich_rpt_typical-subtyp"/>
</dbReference>
<dbReference type="AlphaFoldDB" id="A0A7N0ZWL6"/>
<dbReference type="OMA" id="KICLACH"/>
<evidence type="ECO:0000256" key="5">
    <source>
        <dbReference type="ARBA" id="ARBA00022692"/>
    </source>
</evidence>
<dbReference type="EnsemblPlants" id="Kaladp0042s0208.1.v1.1">
    <property type="protein sequence ID" value="Kaladp0042s0208.1.v1.1"/>
    <property type="gene ID" value="Kaladp0042s0208.v1.1"/>
</dbReference>
<proteinExistence type="inferred from homology"/>
<dbReference type="PRINTS" id="PR00019">
    <property type="entry name" value="LEURICHRPT"/>
</dbReference>
<dbReference type="PANTHER" id="PTHR48063:SF29">
    <property type="entry name" value="LRR RECEPTOR-LIKE KINASE FAMILY PROTEIN"/>
    <property type="match status" value="1"/>
</dbReference>
<sequence length="522" mass="58047">MSRSLISAVRLLQTLPFANLTSLTFLDLAYNKFNSLIRTWLSNTSSLVDIFITGSGLIGRIPRRAFENMCNLRTIGLADNLLDGGLAELIDTLADCSNSSIQGLYLSDNKLRDYLPDSLGRLRNLEFLHLYSNSLFGSVPASIDWCPPFNLSVLRILDCQIGDSFPTWIESQTNLYSLTLSKTTISGVVPDWIWKLSTNLVDLDLSENKLHGNLSEMLMAKGPWGSVDLGNNLFESTLPRLRLSNISELSLKNNRISGVMPSDIFDQNPSLLLSLDLSGNMLYGNIPTKWDAREFLMYVDFSNNNLSGEVPETLCLLPSLVWLKLRNNNLFGEPCNSVSAFKGLKSIDLGENKFSGNIPKWRGDSLEDIRLHGNRISGHVPNNIGLLLHLESLDLSNNALDGHIPASLASITFLSKLNLSHNNLSGQIPSQYQFQTFDDPSIYEGNPGLCGLPLPRMCNPHKPDKDSSDDNGVWEKMARNVSEKMMLLASVVLGFIFGFWAVCGTLVVKKSWRDAYFRFLGI</sequence>
<dbReference type="GO" id="GO:0005886">
    <property type="term" value="C:plasma membrane"/>
    <property type="evidence" value="ECO:0007669"/>
    <property type="project" value="UniProtKB-SubCell"/>
</dbReference>
<dbReference type="SMART" id="SM00369">
    <property type="entry name" value="LRR_TYP"/>
    <property type="match status" value="5"/>
</dbReference>
<keyword evidence="6" id="KW-0732">Signal</keyword>
<evidence type="ECO:0000313" key="13">
    <source>
        <dbReference type="Proteomes" id="UP000594263"/>
    </source>
</evidence>
<keyword evidence="7" id="KW-0677">Repeat</keyword>
<dbReference type="InterPro" id="IPR032675">
    <property type="entry name" value="LRR_dom_sf"/>
</dbReference>
<keyword evidence="3" id="KW-1003">Cell membrane</keyword>
<evidence type="ECO:0000313" key="12">
    <source>
        <dbReference type="EnsemblPlants" id="Kaladp0042s0208.1.v1.1"/>
    </source>
</evidence>
<keyword evidence="4" id="KW-0433">Leucine-rich repeat</keyword>
<evidence type="ECO:0000256" key="2">
    <source>
        <dbReference type="ARBA" id="ARBA00009592"/>
    </source>
</evidence>
<keyword evidence="5 11" id="KW-0812">Transmembrane</keyword>
<dbReference type="InterPro" id="IPR046956">
    <property type="entry name" value="RLP23-like"/>
</dbReference>
<evidence type="ECO:0000256" key="4">
    <source>
        <dbReference type="ARBA" id="ARBA00022614"/>
    </source>
</evidence>
<dbReference type="Pfam" id="PF00560">
    <property type="entry name" value="LRR_1"/>
    <property type="match status" value="4"/>
</dbReference>
<keyword evidence="10" id="KW-0325">Glycoprotein</keyword>